<organism evidence="2 3">
    <name type="scientific">Dipteronia dyeriana</name>
    <dbReference type="NCBI Taxonomy" id="168575"/>
    <lineage>
        <taxon>Eukaryota</taxon>
        <taxon>Viridiplantae</taxon>
        <taxon>Streptophyta</taxon>
        <taxon>Embryophyta</taxon>
        <taxon>Tracheophyta</taxon>
        <taxon>Spermatophyta</taxon>
        <taxon>Magnoliopsida</taxon>
        <taxon>eudicotyledons</taxon>
        <taxon>Gunneridae</taxon>
        <taxon>Pentapetalae</taxon>
        <taxon>rosids</taxon>
        <taxon>malvids</taxon>
        <taxon>Sapindales</taxon>
        <taxon>Sapindaceae</taxon>
        <taxon>Hippocastanoideae</taxon>
        <taxon>Acereae</taxon>
        <taxon>Dipteronia</taxon>
    </lineage>
</organism>
<dbReference type="AlphaFoldDB" id="A0AAE0CNV1"/>
<feature type="compositionally biased region" description="Basic and acidic residues" evidence="1">
    <location>
        <begin position="17"/>
        <end position="30"/>
    </location>
</feature>
<keyword evidence="3" id="KW-1185">Reference proteome</keyword>
<gene>
    <name evidence="2" type="ORF">Ddye_011157</name>
</gene>
<evidence type="ECO:0000313" key="2">
    <source>
        <dbReference type="EMBL" id="KAK2658105.1"/>
    </source>
</evidence>
<protein>
    <submittedName>
        <fullName evidence="2">Uncharacterized protein</fullName>
    </submittedName>
</protein>
<name>A0AAE0CNV1_9ROSI</name>
<comment type="caution">
    <text evidence="2">The sequence shown here is derived from an EMBL/GenBank/DDBJ whole genome shotgun (WGS) entry which is preliminary data.</text>
</comment>
<evidence type="ECO:0000313" key="3">
    <source>
        <dbReference type="Proteomes" id="UP001280121"/>
    </source>
</evidence>
<evidence type="ECO:0000256" key="1">
    <source>
        <dbReference type="SAM" id="MobiDB-lite"/>
    </source>
</evidence>
<accession>A0AAE0CNV1</accession>
<reference evidence="2" key="1">
    <citation type="journal article" date="2023" name="Plant J.">
        <title>Genome sequences and population genomics provide insights into the demographic history, inbreeding, and mutation load of two 'living fossil' tree species of Dipteronia.</title>
        <authorList>
            <person name="Feng Y."/>
            <person name="Comes H.P."/>
            <person name="Chen J."/>
            <person name="Zhu S."/>
            <person name="Lu R."/>
            <person name="Zhang X."/>
            <person name="Li P."/>
            <person name="Qiu J."/>
            <person name="Olsen K.M."/>
            <person name="Qiu Y."/>
        </authorList>
    </citation>
    <scope>NUCLEOTIDE SEQUENCE</scope>
    <source>
        <strain evidence="2">KIB01</strain>
    </source>
</reference>
<dbReference type="EMBL" id="JANJYI010000003">
    <property type="protein sequence ID" value="KAK2658105.1"/>
    <property type="molecule type" value="Genomic_DNA"/>
</dbReference>
<sequence>METATNYGSWPRQRPRRTGDQSNRERRYDSSWDAISRSRGRSAPCPRRWVICSQKILLQSDIASERSQFAAENKTSIECTFIRFFSTKHKNLRITVGRWLPKETPIRSAPSWEAFTSSRSQGEVHHDGGLLFFFPSGKN</sequence>
<dbReference type="Proteomes" id="UP001280121">
    <property type="component" value="Unassembled WGS sequence"/>
</dbReference>
<proteinExistence type="predicted"/>
<feature type="region of interest" description="Disordered" evidence="1">
    <location>
        <begin position="1"/>
        <end position="44"/>
    </location>
</feature>